<accession>A0A927R378</accession>
<dbReference type="Proteomes" id="UP000658225">
    <property type="component" value="Unassembled WGS sequence"/>
</dbReference>
<evidence type="ECO:0000313" key="2">
    <source>
        <dbReference type="EMBL" id="MBE1554776.1"/>
    </source>
</evidence>
<evidence type="ECO:0000259" key="1">
    <source>
        <dbReference type="PROSITE" id="PS51750"/>
    </source>
</evidence>
<protein>
    <submittedName>
        <fullName evidence="2">Prophage antirepressor-like protein</fullName>
    </submittedName>
</protein>
<sequence length="291" mass="32873">MNDLQTFNHPMFGELPVIIIDGVEWFGAREAASALSFIKPHDAINNHVEEEDSAVHGVGVQTGYKSNGDPAIQKVQKKFVNESGLYDLIFGAAKQGNNPEIRKKAKNFRRWVTSDVLPSIRKHGAYATPQTLENMIDNPEFGIKVLTALQKERREKNALQIETAEKDKLIGELKPKAAYTDIILKNKGLVTITQIAKDYGMTAQGMNDLLHKLQVQYKQSKQWLLYKKYADKGYVHSNTIPITRSDGTPDISMSTKWTQKGRLFIYELLKSNDVLPVIERDLETKRSEIDG</sequence>
<dbReference type="PROSITE" id="PS51750">
    <property type="entry name" value="BRO_N"/>
    <property type="match status" value="1"/>
</dbReference>
<gene>
    <name evidence="2" type="ORF">H4683_001854</name>
</gene>
<dbReference type="PANTHER" id="PTHR36180:SF2">
    <property type="entry name" value="BRO FAMILY PROTEIN"/>
    <property type="match status" value="1"/>
</dbReference>
<dbReference type="PANTHER" id="PTHR36180">
    <property type="entry name" value="DNA-BINDING PROTEIN-RELATED-RELATED"/>
    <property type="match status" value="1"/>
</dbReference>
<proteinExistence type="predicted"/>
<dbReference type="GO" id="GO:0003677">
    <property type="term" value="F:DNA binding"/>
    <property type="evidence" value="ECO:0007669"/>
    <property type="project" value="InterPro"/>
</dbReference>
<dbReference type="Pfam" id="PF03374">
    <property type="entry name" value="ANT"/>
    <property type="match status" value="1"/>
</dbReference>
<keyword evidence="3" id="KW-1185">Reference proteome</keyword>
<name>A0A927R378_9BACL</name>
<dbReference type="Pfam" id="PF02498">
    <property type="entry name" value="Bro-N"/>
    <property type="match status" value="1"/>
</dbReference>
<feature type="domain" description="Bro-N" evidence="1">
    <location>
        <begin position="1"/>
        <end position="124"/>
    </location>
</feature>
<dbReference type="InterPro" id="IPR003497">
    <property type="entry name" value="BRO_N_domain"/>
</dbReference>
<dbReference type="SMART" id="SM01040">
    <property type="entry name" value="Bro-N"/>
    <property type="match status" value="1"/>
</dbReference>
<organism evidence="2 3">
    <name type="scientific">Sporosarcina limicola</name>
    <dbReference type="NCBI Taxonomy" id="34101"/>
    <lineage>
        <taxon>Bacteria</taxon>
        <taxon>Bacillati</taxon>
        <taxon>Bacillota</taxon>
        <taxon>Bacilli</taxon>
        <taxon>Bacillales</taxon>
        <taxon>Caryophanaceae</taxon>
        <taxon>Sporosarcina</taxon>
    </lineage>
</organism>
<dbReference type="EMBL" id="JADBEL010000008">
    <property type="protein sequence ID" value="MBE1554776.1"/>
    <property type="molecule type" value="Genomic_DNA"/>
</dbReference>
<reference evidence="2" key="1">
    <citation type="submission" date="2020-10" db="EMBL/GenBank/DDBJ databases">
        <title>Genomic Encyclopedia of Type Strains, Phase IV (KMG-IV): sequencing the most valuable type-strain genomes for metagenomic binning, comparative biology and taxonomic classification.</title>
        <authorList>
            <person name="Goeker M."/>
        </authorList>
    </citation>
    <scope>NUCLEOTIDE SEQUENCE</scope>
    <source>
        <strain evidence="2">DSM 13886</strain>
    </source>
</reference>
<dbReference type="AlphaFoldDB" id="A0A927R378"/>
<dbReference type="RefSeq" id="WP_192598531.1">
    <property type="nucleotide sequence ID" value="NZ_JADBEL010000008.1"/>
</dbReference>
<comment type="caution">
    <text evidence="2">The sequence shown here is derived from an EMBL/GenBank/DDBJ whole genome shotgun (WGS) entry which is preliminary data.</text>
</comment>
<dbReference type="InterPro" id="IPR005039">
    <property type="entry name" value="Ant_C"/>
</dbReference>
<evidence type="ECO:0000313" key="3">
    <source>
        <dbReference type="Proteomes" id="UP000658225"/>
    </source>
</evidence>